<dbReference type="EMBL" id="NMUL01000067">
    <property type="protein sequence ID" value="OXM60040.1"/>
    <property type="molecule type" value="Genomic_DNA"/>
</dbReference>
<name>A0A229SMK0_9PSEU</name>
<reference evidence="2" key="1">
    <citation type="submission" date="2017-07" db="EMBL/GenBank/DDBJ databases">
        <title>Comparative genome mining reveals phylogenetic distribution patterns of secondary metabolites in Amycolatopsis.</title>
        <authorList>
            <person name="Adamek M."/>
            <person name="Alanjary M."/>
            <person name="Sales-Ortells H."/>
            <person name="Goodfellow M."/>
            <person name="Bull A.T."/>
            <person name="Kalinowski J."/>
            <person name="Ziemert N."/>
        </authorList>
    </citation>
    <scope>NUCLEOTIDE SEQUENCE [LARGE SCALE GENOMIC DNA]</scope>
    <source>
        <strain evidence="2">H5</strain>
    </source>
</reference>
<organism evidence="1 2">
    <name type="scientific">Amycolatopsis vastitatis</name>
    <dbReference type="NCBI Taxonomy" id="1905142"/>
    <lineage>
        <taxon>Bacteria</taxon>
        <taxon>Bacillati</taxon>
        <taxon>Actinomycetota</taxon>
        <taxon>Actinomycetes</taxon>
        <taxon>Pseudonocardiales</taxon>
        <taxon>Pseudonocardiaceae</taxon>
        <taxon>Amycolatopsis</taxon>
    </lineage>
</organism>
<proteinExistence type="predicted"/>
<evidence type="ECO:0000313" key="2">
    <source>
        <dbReference type="Proteomes" id="UP000215199"/>
    </source>
</evidence>
<accession>A0A229SMK0</accession>
<dbReference type="Proteomes" id="UP000215199">
    <property type="component" value="Unassembled WGS sequence"/>
</dbReference>
<evidence type="ECO:0008006" key="3">
    <source>
        <dbReference type="Google" id="ProtNLM"/>
    </source>
</evidence>
<dbReference type="AlphaFoldDB" id="A0A229SMK0"/>
<comment type="caution">
    <text evidence="1">The sequence shown here is derived from an EMBL/GenBank/DDBJ whole genome shotgun (WGS) entry which is preliminary data.</text>
</comment>
<keyword evidence="2" id="KW-1185">Reference proteome</keyword>
<protein>
    <recommendedName>
        <fullName evidence="3">Resolvase/invertase-type recombinase catalytic domain-containing protein</fullName>
    </recommendedName>
</protein>
<sequence length="97" mass="11051">MRVPCNILDDKVRLLEQDLRACAAAKGFCFVAFFYEFACGSQEAFNELVAELRRVHAHYVFVPTLRHLARNMLLQNMMLARLELDAAAEVFTLGEIS</sequence>
<gene>
    <name evidence="1" type="ORF">CF165_44785</name>
</gene>
<dbReference type="OrthoDB" id="4316418at2"/>
<evidence type="ECO:0000313" key="1">
    <source>
        <dbReference type="EMBL" id="OXM60040.1"/>
    </source>
</evidence>